<evidence type="ECO:0000256" key="5">
    <source>
        <dbReference type="ARBA" id="ARBA00022989"/>
    </source>
</evidence>
<dbReference type="Gene3D" id="2.60.470.10">
    <property type="entry name" value="Acid-sensing ion channels like domains"/>
    <property type="match status" value="1"/>
</dbReference>
<keyword evidence="4 11" id="KW-0812">Transmembrane</keyword>
<keyword evidence="9 11" id="KW-0739">Sodium transport</keyword>
<evidence type="ECO:0000256" key="10">
    <source>
        <dbReference type="ARBA" id="ARBA00023303"/>
    </source>
</evidence>
<dbReference type="Proteomes" id="UP000276133">
    <property type="component" value="Unassembled WGS sequence"/>
</dbReference>
<evidence type="ECO:0000256" key="9">
    <source>
        <dbReference type="ARBA" id="ARBA00023201"/>
    </source>
</evidence>
<proteinExistence type="inferred from homology"/>
<evidence type="ECO:0000256" key="1">
    <source>
        <dbReference type="ARBA" id="ARBA00004141"/>
    </source>
</evidence>
<accession>A0A3M7QS86</accession>
<keyword evidence="3 11" id="KW-0894">Sodium channel</keyword>
<keyword evidence="6" id="KW-0915">Sodium</keyword>
<reference evidence="12 13" key="1">
    <citation type="journal article" date="2018" name="Sci. Rep.">
        <title>Genomic signatures of local adaptation to the degree of environmental predictability in rotifers.</title>
        <authorList>
            <person name="Franch-Gras L."/>
            <person name="Hahn C."/>
            <person name="Garcia-Roger E.M."/>
            <person name="Carmona M.J."/>
            <person name="Serra M."/>
            <person name="Gomez A."/>
        </authorList>
    </citation>
    <scope>NUCLEOTIDE SEQUENCE [LARGE SCALE GENOMIC DNA]</scope>
    <source>
        <strain evidence="12">HYR1</strain>
    </source>
</reference>
<keyword evidence="8" id="KW-0472">Membrane</keyword>
<dbReference type="Pfam" id="PF00858">
    <property type="entry name" value="ASC"/>
    <property type="match status" value="1"/>
</dbReference>
<evidence type="ECO:0000256" key="6">
    <source>
        <dbReference type="ARBA" id="ARBA00023053"/>
    </source>
</evidence>
<dbReference type="InterPro" id="IPR001873">
    <property type="entry name" value="ENaC"/>
</dbReference>
<name>A0A3M7QS86_BRAPC</name>
<sequence>FISCLYNLQSCDKNDWEWYYDFYYGNCYRFNTGLNSNGQKTEIKSSYYPGKFNGLMIELYVGIPNDQKTLSLTTGAHVYVDDNLFKPTFGIGFGVSPGYSTDIALERIKIKQKPQPYSECIENLGSIDSEYYRKVIRSNLTYRQSECLSSFFYFEINEKCKCSPMDNNFVVDEKNPCDTLEEQNCANIVTQELSVIQLALKFQNQKIDIHLNLMEVI</sequence>
<keyword evidence="13" id="KW-1185">Reference proteome</keyword>
<evidence type="ECO:0000256" key="4">
    <source>
        <dbReference type="ARBA" id="ARBA00022692"/>
    </source>
</evidence>
<evidence type="ECO:0000256" key="11">
    <source>
        <dbReference type="RuleBase" id="RU000679"/>
    </source>
</evidence>
<feature type="non-terminal residue" evidence="12">
    <location>
        <position position="1"/>
    </location>
</feature>
<keyword evidence="10 11" id="KW-0407">Ion channel</keyword>
<dbReference type="AlphaFoldDB" id="A0A3M7QS86"/>
<keyword evidence="7 11" id="KW-0406">Ion transport</keyword>
<dbReference type="EMBL" id="REGN01005226">
    <property type="protein sequence ID" value="RNA14256.1"/>
    <property type="molecule type" value="Genomic_DNA"/>
</dbReference>
<dbReference type="PANTHER" id="PTHR11690:SF248">
    <property type="entry name" value="PICKPOCKET 17, ISOFORM A"/>
    <property type="match status" value="1"/>
</dbReference>
<keyword evidence="5" id="KW-1133">Transmembrane helix</keyword>
<dbReference type="GO" id="GO:0005886">
    <property type="term" value="C:plasma membrane"/>
    <property type="evidence" value="ECO:0007669"/>
    <property type="project" value="TreeGrafter"/>
</dbReference>
<protein>
    <submittedName>
        <fullName evidence="12">Amiloride-sensitive sodium channel subunit</fullName>
    </submittedName>
</protein>
<evidence type="ECO:0000256" key="7">
    <source>
        <dbReference type="ARBA" id="ARBA00023065"/>
    </source>
</evidence>
<dbReference type="PANTHER" id="PTHR11690">
    <property type="entry name" value="AMILORIDE-SENSITIVE SODIUM CHANNEL-RELATED"/>
    <property type="match status" value="1"/>
</dbReference>
<dbReference type="OrthoDB" id="8065060at2759"/>
<comment type="similarity">
    <text evidence="11">Belongs to the amiloride-sensitive sodium channel (TC 1.A.6) family.</text>
</comment>
<dbReference type="PRINTS" id="PR01078">
    <property type="entry name" value="AMINACHANNEL"/>
</dbReference>
<evidence type="ECO:0000256" key="8">
    <source>
        <dbReference type="ARBA" id="ARBA00023136"/>
    </source>
</evidence>
<evidence type="ECO:0000256" key="3">
    <source>
        <dbReference type="ARBA" id="ARBA00022461"/>
    </source>
</evidence>
<evidence type="ECO:0000313" key="12">
    <source>
        <dbReference type="EMBL" id="RNA14256.1"/>
    </source>
</evidence>
<gene>
    <name evidence="12" type="ORF">BpHYR1_029515</name>
</gene>
<dbReference type="GO" id="GO:0015280">
    <property type="term" value="F:ligand-gated sodium channel activity"/>
    <property type="evidence" value="ECO:0007669"/>
    <property type="project" value="TreeGrafter"/>
</dbReference>
<comment type="subcellular location">
    <subcellularLocation>
        <location evidence="1">Membrane</location>
        <topology evidence="1">Multi-pass membrane protein</topology>
    </subcellularLocation>
</comment>
<organism evidence="12 13">
    <name type="scientific">Brachionus plicatilis</name>
    <name type="common">Marine rotifer</name>
    <name type="synonym">Brachionus muelleri</name>
    <dbReference type="NCBI Taxonomy" id="10195"/>
    <lineage>
        <taxon>Eukaryota</taxon>
        <taxon>Metazoa</taxon>
        <taxon>Spiralia</taxon>
        <taxon>Gnathifera</taxon>
        <taxon>Rotifera</taxon>
        <taxon>Eurotatoria</taxon>
        <taxon>Monogononta</taxon>
        <taxon>Pseudotrocha</taxon>
        <taxon>Ploima</taxon>
        <taxon>Brachionidae</taxon>
        <taxon>Brachionus</taxon>
    </lineage>
</organism>
<keyword evidence="2 11" id="KW-0813">Transport</keyword>
<evidence type="ECO:0000256" key="2">
    <source>
        <dbReference type="ARBA" id="ARBA00022448"/>
    </source>
</evidence>
<comment type="caution">
    <text evidence="12">The sequence shown here is derived from an EMBL/GenBank/DDBJ whole genome shotgun (WGS) entry which is preliminary data.</text>
</comment>
<evidence type="ECO:0000313" key="13">
    <source>
        <dbReference type="Proteomes" id="UP000276133"/>
    </source>
</evidence>